<evidence type="ECO:0000256" key="1">
    <source>
        <dbReference type="SAM" id="Phobius"/>
    </source>
</evidence>
<keyword evidence="1" id="KW-1133">Transmembrane helix</keyword>
<comment type="caution">
    <text evidence="2">The sequence shown here is derived from an EMBL/GenBank/DDBJ whole genome shotgun (WGS) entry which is preliminary data.</text>
</comment>
<accession>A0A5F1Y8M8</accession>
<dbReference type="AlphaFoldDB" id="A0A5F1Y8M8"/>
<feature type="transmembrane region" description="Helical" evidence="1">
    <location>
        <begin position="141"/>
        <end position="163"/>
    </location>
</feature>
<reference evidence="2" key="1">
    <citation type="journal article" date="2019" name="PLoS Negl. Trop. Dis.">
        <title>Revisiting the worldwide diversity of Leptospira species in the environment.</title>
        <authorList>
            <person name="Vincent A.T."/>
            <person name="Schiettekatte O."/>
            <person name="Bourhy P."/>
            <person name="Veyrier F.J."/>
            <person name="Picardeau M."/>
        </authorList>
    </citation>
    <scope>NUCLEOTIDE SEQUENCE [LARGE SCALE GENOMIC DNA]</scope>
    <source>
        <strain evidence="2">201800299</strain>
    </source>
</reference>
<feature type="transmembrane region" description="Helical" evidence="1">
    <location>
        <begin position="55"/>
        <end position="76"/>
    </location>
</feature>
<evidence type="ECO:0000313" key="3">
    <source>
        <dbReference type="Proteomes" id="UP000298277"/>
    </source>
</evidence>
<name>A0A5F1Y8M8_9LEPT</name>
<keyword evidence="1" id="KW-0472">Membrane</keyword>
<proteinExistence type="predicted"/>
<gene>
    <name evidence="2" type="ORF">EHQ17_13185</name>
</gene>
<dbReference type="OrthoDB" id="342710at2"/>
<dbReference type="Proteomes" id="UP000298277">
    <property type="component" value="Unassembled WGS sequence"/>
</dbReference>
<dbReference type="RefSeq" id="WP_135592086.1">
    <property type="nucleotide sequence ID" value="NZ_RQEZ01000104.1"/>
</dbReference>
<organism evidence="2 3">
    <name type="scientific">Leptospira gomenensis</name>
    <dbReference type="NCBI Taxonomy" id="2484974"/>
    <lineage>
        <taxon>Bacteria</taxon>
        <taxon>Pseudomonadati</taxon>
        <taxon>Spirochaetota</taxon>
        <taxon>Spirochaetia</taxon>
        <taxon>Leptospirales</taxon>
        <taxon>Leptospiraceae</taxon>
        <taxon>Leptospira</taxon>
    </lineage>
</organism>
<protein>
    <submittedName>
        <fullName evidence="2">Uncharacterized protein</fullName>
    </submittedName>
</protein>
<feature type="transmembrane region" description="Helical" evidence="1">
    <location>
        <begin position="21"/>
        <end position="43"/>
    </location>
</feature>
<evidence type="ECO:0000313" key="2">
    <source>
        <dbReference type="EMBL" id="TGK31730.1"/>
    </source>
</evidence>
<keyword evidence="3" id="KW-1185">Reference proteome</keyword>
<dbReference type="EMBL" id="RQFA01000061">
    <property type="protein sequence ID" value="TGK31730.1"/>
    <property type="molecule type" value="Genomic_DNA"/>
</dbReference>
<keyword evidence="1" id="KW-0812">Transmembrane</keyword>
<sequence length="172" mass="19753">MNPPPDPVSVPGELAPRSTRIFGLDLVFLYVNFSFIALFHRFWGVVSVSEDGLGLPWLLPISIILLLCFTFVDVWLLLEKPAPRPFRLLVVILVLFEIFLELAGLSRWIVFLWDTFQRASESLEEGAGPGWEGFRTELRQILSGAVLVFIFVKTAIRLIWNWFWAKSVFSLR</sequence>
<feature type="transmembrane region" description="Helical" evidence="1">
    <location>
        <begin position="88"/>
        <end position="110"/>
    </location>
</feature>